<evidence type="ECO:0000313" key="4">
    <source>
        <dbReference type="Proteomes" id="UP000428260"/>
    </source>
</evidence>
<dbReference type="Pfam" id="PF20736">
    <property type="entry name" value="Glyco_hydro127M"/>
    <property type="match status" value="1"/>
</dbReference>
<dbReference type="PANTHER" id="PTHR43465:SF2">
    <property type="entry name" value="DUF1680 DOMAIN PROTEIN (AFU_ORTHOLOGUE AFUA_1G08910)"/>
    <property type="match status" value="1"/>
</dbReference>
<feature type="domain" description="Non-reducing end beta-L-arabinofuranosidase-like GH127 middle" evidence="2">
    <location>
        <begin position="421"/>
        <end position="515"/>
    </location>
</feature>
<evidence type="ECO:0000259" key="1">
    <source>
        <dbReference type="Pfam" id="PF07944"/>
    </source>
</evidence>
<sequence length="632" mass="72387">MTNKTFILVLLLSAIIILPATSSEKEKKNPLIQLNATKPSHVKIEGHAGEKIDLCIAERIKKQDIDHLIEPFRHKTETRLWQSEFWGKWMLSAVAAYKYTEEPELLDIMKNAVDGLLETQLKNGYIGNYAPESQLQQWDIWGRKYSMLGLIRYYEVSNDKKALKAAQNVANHLLTQVGPDKKDITYTGNYHGMASSSVLEPMVYLYKHTGKKEYLDFAEYIVEQWETKDGPQLISKALEGIWVSERFPHPETWWSWDNGQKAYEMMSCYEGLLQLYLVTENQKYYKAVVDVVENIINTEINIAGSGSAFECWYHGIENQTRPTYHTMETCVTITWMKLCYNLLQVTGDSRYADQIEKTFYNALLASMKFDAGEIAKYSPLEGRRHAGEEQCGMHINCCNANGPRGFTLMPGFAYMSTKNNIVVNFYSNSKAEIELNSGNKVLLLQKTNYPENEKIIIEIQPEKENSFGISFRIPEWSKINSIQINGEEILGIRPGTYKTIERNWKKGDQIELTLDLRGRLIKQGDYQAITRGPLVLARDSRFNDGFTDEAAAIQNKDGVVELSPAPQKPAHVWMSFTAPLVLGTDLEGEFRQAKSVHFCDFSSAGNTWEENTRYKVWIRETLNVMKGEYRGY</sequence>
<organism evidence="3 4">
    <name type="scientific">Maribellus comscasis</name>
    <dbReference type="NCBI Taxonomy" id="2681766"/>
    <lineage>
        <taxon>Bacteria</taxon>
        <taxon>Pseudomonadati</taxon>
        <taxon>Bacteroidota</taxon>
        <taxon>Bacteroidia</taxon>
        <taxon>Marinilabiliales</taxon>
        <taxon>Prolixibacteraceae</taxon>
        <taxon>Maribellus</taxon>
    </lineage>
</organism>
<dbReference type="RefSeq" id="WP_158868248.1">
    <property type="nucleotide sequence ID" value="NZ_CP046401.1"/>
</dbReference>
<dbReference type="EMBL" id="CP046401">
    <property type="protein sequence ID" value="QGY45200.1"/>
    <property type="molecule type" value="Genomic_DNA"/>
</dbReference>
<dbReference type="InterPro" id="IPR012878">
    <property type="entry name" value="Beta-AFase-like_GH127_cat"/>
</dbReference>
<dbReference type="Pfam" id="PF07944">
    <property type="entry name" value="Beta-AFase-like_GH127_cat"/>
    <property type="match status" value="1"/>
</dbReference>
<dbReference type="GO" id="GO:0005975">
    <property type="term" value="P:carbohydrate metabolic process"/>
    <property type="evidence" value="ECO:0007669"/>
    <property type="project" value="InterPro"/>
</dbReference>
<dbReference type="Proteomes" id="UP000428260">
    <property type="component" value="Chromosome"/>
</dbReference>
<feature type="domain" description="Non-reducing end beta-L-arabinofuranosidase-like GH127 catalytic" evidence="1">
    <location>
        <begin position="76"/>
        <end position="407"/>
    </location>
</feature>
<name>A0A6I6JVQ1_9BACT</name>
<dbReference type="InterPro" id="IPR012341">
    <property type="entry name" value="6hp_glycosidase-like_sf"/>
</dbReference>
<evidence type="ECO:0000313" key="3">
    <source>
        <dbReference type="EMBL" id="QGY45200.1"/>
    </source>
</evidence>
<dbReference type="PANTHER" id="PTHR43465">
    <property type="entry name" value="DUF1680 DOMAIN PROTEIN (AFU_ORTHOLOGUE AFUA_1G08910)"/>
    <property type="match status" value="1"/>
</dbReference>
<evidence type="ECO:0008006" key="5">
    <source>
        <dbReference type="Google" id="ProtNLM"/>
    </source>
</evidence>
<dbReference type="InterPro" id="IPR049174">
    <property type="entry name" value="Beta-AFase-like"/>
</dbReference>
<dbReference type="InterPro" id="IPR008928">
    <property type="entry name" value="6-hairpin_glycosidase_sf"/>
</dbReference>
<proteinExistence type="predicted"/>
<accession>A0A6I6JVQ1</accession>
<dbReference type="KEGG" id="mcos:GM418_16420"/>
<protein>
    <recommendedName>
        <fullName evidence="5">Glycoside hydrolase family 127 protein</fullName>
    </recommendedName>
</protein>
<dbReference type="SUPFAM" id="SSF48208">
    <property type="entry name" value="Six-hairpin glycosidases"/>
    <property type="match status" value="1"/>
</dbReference>
<dbReference type="AlphaFoldDB" id="A0A6I6JVQ1"/>
<gene>
    <name evidence="3" type="ORF">GM418_16420</name>
</gene>
<dbReference type="Gene3D" id="1.50.10.10">
    <property type="match status" value="1"/>
</dbReference>
<reference evidence="3 4" key="1">
    <citation type="submission" date="2019-11" db="EMBL/GenBank/DDBJ databases">
        <authorList>
            <person name="Zheng R.K."/>
            <person name="Sun C.M."/>
        </authorList>
    </citation>
    <scope>NUCLEOTIDE SEQUENCE [LARGE SCALE GENOMIC DNA]</scope>
    <source>
        <strain evidence="3 4">WC007</strain>
    </source>
</reference>
<dbReference type="InterPro" id="IPR049046">
    <property type="entry name" value="Beta-AFase-like_GH127_middle"/>
</dbReference>
<evidence type="ECO:0000259" key="2">
    <source>
        <dbReference type="Pfam" id="PF20736"/>
    </source>
</evidence>
<keyword evidence="4" id="KW-1185">Reference proteome</keyword>